<feature type="compositionally biased region" description="Polar residues" evidence="1">
    <location>
        <begin position="1"/>
        <end position="18"/>
    </location>
</feature>
<sequence length="217" mass="24324">MGRTTNPTAGIGRTTTSPRKTKGPMAGTRPDGVVTRRKRAEWARGETRISIGALRSWLWEQLVVLLKAFKVGATEWRQIPYRPRRGADLAQTLHSRGNGIMHHSSSKPPSRKEELKVAVVELDVLGGSQTFPRYLLYLPYSAESHGQQNNAKQLAVFPVMSSRGRSVVVLTFLQGVFKELCGYVRRFFAVVITTTFTIFPRNYCGPMRFTPASDTIR</sequence>
<evidence type="ECO:0000313" key="3">
    <source>
        <dbReference type="Proteomes" id="UP001362999"/>
    </source>
</evidence>
<reference evidence="2 3" key="1">
    <citation type="journal article" date="2024" name="J Genomics">
        <title>Draft genome sequencing and assembly of Favolaschia claudopus CIRM-BRFM 2984 isolated from oak limbs.</title>
        <authorList>
            <person name="Navarro D."/>
            <person name="Drula E."/>
            <person name="Chaduli D."/>
            <person name="Cazenave R."/>
            <person name="Ahrendt S."/>
            <person name="Wang J."/>
            <person name="Lipzen A."/>
            <person name="Daum C."/>
            <person name="Barry K."/>
            <person name="Grigoriev I.V."/>
            <person name="Favel A."/>
            <person name="Rosso M.N."/>
            <person name="Martin F."/>
        </authorList>
    </citation>
    <scope>NUCLEOTIDE SEQUENCE [LARGE SCALE GENOMIC DNA]</scope>
    <source>
        <strain evidence="2 3">CIRM-BRFM 2984</strain>
    </source>
</reference>
<protein>
    <submittedName>
        <fullName evidence="2">Uncharacterized protein</fullName>
    </submittedName>
</protein>
<evidence type="ECO:0000313" key="2">
    <source>
        <dbReference type="EMBL" id="KAK6966775.1"/>
    </source>
</evidence>
<accession>A0AAV9Z0G3</accession>
<proteinExistence type="predicted"/>
<dbReference type="Proteomes" id="UP001362999">
    <property type="component" value="Unassembled WGS sequence"/>
</dbReference>
<gene>
    <name evidence="2" type="ORF">R3P38DRAFT_2815768</name>
</gene>
<name>A0AAV9Z0G3_9AGAR</name>
<evidence type="ECO:0000256" key="1">
    <source>
        <dbReference type="SAM" id="MobiDB-lite"/>
    </source>
</evidence>
<organism evidence="2 3">
    <name type="scientific">Favolaschia claudopus</name>
    <dbReference type="NCBI Taxonomy" id="2862362"/>
    <lineage>
        <taxon>Eukaryota</taxon>
        <taxon>Fungi</taxon>
        <taxon>Dikarya</taxon>
        <taxon>Basidiomycota</taxon>
        <taxon>Agaricomycotina</taxon>
        <taxon>Agaricomycetes</taxon>
        <taxon>Agaricomycetidae</taxon>
        <taxon>Agaricales</taxon>
        <taxon>Marasmiineae</taxon>
        <taxon>Mycenaceae</taxon>
        <taxon>Favolaschia</taxon>
    </lineage>
</organism>
<dbReference type="EMBL" id="JAWWNJ010000256">
    <property type="protein sequence ID" value="KAK6966775.1"/>
    <property type="molecule type" value="Genomic_DNA"/>
</dbReference>
<feature type="region of interest" description="Disordered" evidence="1">
    <location>
        <begin position="1"/>
        <end position="32"/>
    </location>
</feature>
<dbReference type="AlphaFoldDB" id="A0AAV9Z0G3"/>
<comment type="caution">
    <text evidence="2">The sequence shown here is derived from an EMBL/GenBank/DDBJ whole genome shotgun (WGS) entry which is preliminary data.</text>
</comment>
<keyword evidence="3" id="KW-1185">Reference proteome</keyword>